<keyword evidence="7" id="KW-0472">Membrane</keyword>
<organism evidence="9 10">
    <name type="scientific">Stenotrophomonas mori</name>
    <dbReference type="NCBI Taxonomy" id="2871096"/>
    <lineage>
        <taxon>Bacteria</taxon>
        <taxon>Pseudomonadati</taxon>
        <taxon>Pseudomonadota</taxon>
        <taxon>Gammaproteobacteria</taxon>
        <taxon>Lysobacterales</taxon>
        <taxon>Lysobacteraceae</taxon>
        <taxon>Stenotrophomonas</taxon>
    </lineage>
</organism>
<keyword evidence="7" id="KW-1133">Transmembrane helix</keyword>
<sequence length="805" mass="88455">MTAQTDQQRWQRVSQLFERLADLPPAAREALLDRECGDDAHLRAQVQRMLLLDDTPHVMDQGIGVVMRQGRGEEDDAGWMVQAACERLGHWQLQGVLGTGATGAVFAARRMDDTGQCAAVKRLRQRWDGSAQALRFLQERRILAALSHPNIPRLLDHGLDADSRPWFALQLVQGQPITDWADARRLGLPARIALFLQVAAAVQHAHAHFVVHRDLKPGNVLVDGEGHPMVLDFGVAKRLDLAESQTRTGVPAGFTPEYAAPEQITGGAVTAATDVYALGVMLYQLLAGRLPYALDVLNLRRMAEAITEQPPLRVEQAITADGDAARDARLGARDIELKHFRRYVRGDLARILQTALAKEPERRYASVEAFAQDLHRFLQGRTVSVSGDDWRYRAGKFVGRNRWGVAMACVALLALLAGGLTALVQMRQAQREAERATAEAARANHEAQRAKLEAEGLAAANEFTRRVFTESAPAAAGASLSLAQALDRAVEHMDDEGVQSPRAQVHFLLAASGSYESFGQEEKAAAVLQRGLAIQRERLPDNKDERARLLLRLAYLRMNYAPEESLAWAEEGFALQKANDLASHTALSEAYAMLSGVQYGVEKYEDALATTREGRAFLLASGMEPASDDVLASWSNEAVMLTELERYDEAVTIHRRIIELNAGKHGADATQTLSERLFLGYTFNISRRFEEGIAELEPARTGLERQLGPDHPLVQLANMQAGRAWLGRTQPEQAAELLGKAHAYGRGHEFEGRQAVVAAMYATALARAGDCIRARAVIAEAARRQLTLPGSWATPLRNTACERAP</sequence>
<keyword evidence="3 9" id="KW-0418">Kinase</keyword>
<dbReference type="InterPro" id="IPR011009">
    <property type="entry name" value="Kinase-like_dom_sf"/>
</dbReference>
<name>A0ABT0SDE2_9GAMM</name>
<dbReference type="Pfam" id="PF00069">
    <property type="entry name" value="Pkinase"/>
    <property type="match status" value="1"/>
</dbReference>
<reference evidence="9 10" key="1">
    <citation type="submission" date="2021-08" db="EMBL/GenBank/DDBJ databases">
        <title>Novel members of of the genus Stenotrophomonas from differernt environment.</title>
        <authorList>
            <person name="Deng Y."/>
        </authorList>
    </citation>
    <scope>NUCLEOTIDE SEQUENCE [LARGE SCALE GENOMIC DNA]</scope>
    <source>
        <strain evidence="9 10">CPCC 101365</strain>
    </source>
</reference>
<keyword evidence="7" id="KW-0812">Transmembrane</keyword>
<dbReference type="RefSeq" id="WP_250061310.1">
    <property type="nucleotide sequence ID" value="NZ_JAIKTS010000001.1"/>
</dbReference>
<dbReference type="GO" id="GO:0004674">
    <property type="term" value="F:protein serine/threonine kinase activity"/>
    <property type="evidence" value="ECO:0007669"/>
    <property type="project" value="UniProtKB-KW"/>
</dbReference>
<dbReference type="PANTHER" id="PTHR43289:SF34">
    <property type="entry name" value="SERINE_THREONINE-PROTEIN KINASE YBDM-RELATED"/>
    <property type="match status" value="1"/>
</dbReference>
<evidence type="ECO:0000313" key="10">
    <source>
        <dbReference type="Proteomes" id="UP001431235"/>
    </source>
</evidence>
<feature type="domain" description="Protein kinase" evidence="8">
    <location>
        <begin position="91"/>
        <end position="378"/>
    </location>
</feature>
<dbReference type="PROSITE" id="PS00108">
    <property type="entry name" value="PROTEIN_KINASE_ST"/>
    <property type="match status" value="1"/>
</dbReference>
<gene>
    <name evidence="9" type="ORF">K5L01_01530</name>
</gene>
<evidence type="ECO:0000259" key="8">
    <source>
        <dbReference type="PROSITE" id="PS50011"/>
    </source>
</evidence>
<evidence type="ECO:0000256" key="2">
    <source>
        <dbReference type="ARBA" id="ARBA00022741"/>
    </source>
</evidence>
<dbReference type="EMBL" id="JAIKTS010000001">
    <property type="protein sequence ID" value="MCL7713342.1"/>
    <property type="molecule type" value="Genomic_DNA"/>
</dbReference>
<dbReference type="InterPro" id="IPR017441">
    <property type="entry name" value="Protein_kinase_ATP_BS"/>
</dbReference>
<proteinExistence type="predicted"/>
<dbReference type="Gene3D" id="1.25.40.10">
    <property type="entry name" value="Tetratricopeptide repeat domain"/>
    <property type="match status" value="1"/>
</dbReference>
<protein>
    <submittedName>
        <fullName evidence="9">Serine/threonine protein kinase</fullName>
    </submittedName>
</protein>
<dbReference type="InterPro" id="IPR011990">
    <property type="entry name" value="TPR-like_helical_dom_sf"/>
</dbReference>
<dbReference type="PROSITE" id="PS00107">
    <property type="entry name" value="PROTEIN_KINASE_ATP"/>
    <property type="match status" value="1"/>
</dbReference>
<keyword evidence="1" id="KW-0808">Transferase</keyword>
<evidence type="ECO:0000256" key="5">
    <source>
        <dbReference type="PROSITE-ProRule" id="PRU10141"/>
    </source>
</evidence>
<evidence type="ECO:0000256" key="4">
    <source>
        <dbReference type="ARBA" id="ARBA00022840"/>
    </source>
</evidence>
<dbReference type="CDD" id="cd14014">
    <property type="entry name" value="STKc_PknB_like"/>
    <property type="match status" value="1"/>
</dbReference>
<keyword evidence="4 5" id="KW-0067">ATP-binding</keyword>
<dbReference type="SUPFAM" id="SSF56112">
    <property type="entry name" value="Protein kinase-like (PK-like)"/>
    <property type="match status" value="1"/>
</dbReference>
<comment type="caution">
    <text evidence="9">The sequence shown here is derived from an EMBL/GenBank/DDBJ whole genome shotgun (WGS) entry which is preliminary data.</text>
</comment>
<accession>A0ABT0SDE2</accession>
<dbReference type="InterPro" id="IPR000719">
    <property type="entry name" value="Prot_kinase_dom"/>
</dbReference>
<feature type="transmembrane region" description="Helical" evidence="7">
    <location>
        <begin position="403"/>
        <end position="424"/>
    </location>
</feature>
<dbReference type="Proteomes" id="UP001431235">
    <property type="component" value="Unassembled WGS sequence"/>
</dbReference>
<keyword evidence="9" id="KW-0723">Serine/threonine-protein kinase</keyword>
<dbReference type="InterPro" id="IPR008271">
    <property type="entry name" value="Ser/Thr_kinase_AS"/>
</dbReference>
<evidence type="ECO:0000256" key="6">
    <source>
        <dbReference type="SAM" id="Coils"/>
    </source>
</evidence>
<dbReference type="PROSITE" id="PS50011">
    <property type="entry name" value="PROTEIN_KINASE_DOM"/>
    <property type="match status" value="1"/>
</dbReference>
<keyword evidence="2 5" id="KW-0547">Nucleotide-binding</keyword>
<feature type="binding site" evidence="5">
    <location>
        <position position="121"/>
    </location>
    <ligand>
        <name>ATP</name>
        <dbReference type="ChEBI" id="CHEBI:30616"/>
    </ligand>
</feature>
<dbReference type="Gene3D" id="3.30.200.20">
    <property type="entry name" value="Phosphorylase Kinase, domain 1"/>
    <property type="match status" value="1"/>
</dbReference>
<evidence type="ECO:0000313" key="9">
    <source>
        <dbReference type="EMBL" id="MCL7713342.1"/>
    </source>
</evidence>
<dbReference type="SUPFAM" id="SSF48452">
    <property type="entry name" value="TPR-like"/>
    <property type="match status" value="2"/>
</dbReference>
<dbReference type="PANTHER" id="PTHR43289">
    <property type="entry name" value="MITOGEN-ACTIVATED PROTEIN KINASE KINASE KINASE 20-RELATED"/>
    <property type="match status" value="1"/>
</dbReference>
<keyword evidence="10" id="KW-1185">Reference proteome</keyword>
<keyword evidence="6" id="KW-0175">Coiled coil</keyword>
<dbReference type="Gene3D" id="1.10.510.10">
    <property type="entry name" value="Transferase(Phosphotransferase) domain 1"/>
    <property type="match status" value="1"/>
</dbReference>
<dbReference type="SMART" id="SM00220">
    <property type="entry name" value="S_TKc"/>
    <property type="match status" value="1"/>
</dbReference>
<evidence type="ECO:0000256" key="7">
    <source>
        <dbReference type="SAM" id="Phobius"/>
    </source>
</evidence>
<evidence type="ECO:0000256" key="1">
    <source>
        <dbReference type="ARBA" id="ARBA00022679"/>
    </source>
</evidence>
<evidence type="ECO:0000256" key="3">
    <source>
        <dbReference type="ARBA" id="ARBA00022777"/>
    </source>
</evidence>
<feature type="coiled-coil region" evidence="6">
    <location>
        <begin position="426"/>
        <end position="460"/>
    </location>
</feature>